<accession>A0ACB7XEH7</accession>
<keyword evidence="2" id="KW-1185">Reference proteome</keyword>
<sequence length="202" mass="19623">MATTSTAGAIIVAATALLVALVAAQAPASAPGPSITTAGVPGPSMTTAGAPGPSMTTAGAPGPGGLDCLSSLANLSDCLSYVQEGSNLTTPDKACCPELAGLVESQPICLCQLLGSNTSGFQIDFQKALKLPSVCSVQTPPASLCSVAGYPIGVPMPSEAPSTPGGLSPEAGSPKNGAPRSGIANVSQLLGLAIAFLTTLVF</sequence>
<evidence type="ECO:0000313" key="2">
    <source>
        <dbReference type="Proteomes" id="UP000828048"/>
    </source>
</evidence>
<name>A0ACB7XEH7_9ERIC</name>
<reference evidence="1 2" key="1">
    <citation type="journal article" date="2021" name="Hortic Res">
        <title>High-quality reference genome and annotation aids understanding of berry development for evergreen blueberry (Vaccinium darrowii).</title>
        <authorList>
            <person name="Yu J."/>
            <person name="Hulse-Kemp A.M."/>
            <person name="Babiker E."/>
            <person name="Staton M."/>
        </authorList>
    </citation>
    <scope>NUCLEOTIDE SEQUENCE [LARGE SCALE GENOMIC DNA]</scope>
    <source>
        <strain evidence="2">cv. NJ 8807/NJ 8810</strain>
        <tissue evidence="1">Young leaf</tissue>
    </source>
</reference>
<dbReference type="EMBL" id="CM037156">
    <property type="protein sequence ID" value="KAH7838784.1"/>
    <property type="molecule type" value="Genomic_DNA"/>
</dbReference>
<organism evidence="1 2">
    <name type="scientific">Vaccinium darrowii</name>
    <dbReference type="NCBI Taxonomy" id="229202"/>
    <lineage>
        <taxon>Eukaryota</taxon>
        <taxon>Viridiplantae</taxon>
        <taxon>Streptophyta</taxon>
        <taxon>Embryophyta</taxon>
        <taxon>Tracheophyta</taxon>
        <taxon>Spermatophyta</taxon>
        <taxon>Magnoliopsida</taxon>
        <taxon>eudicotyledons</taxon>
        <taxon>Gunneridae</taxon>
        <taxon>Pentapetalae</taxon>
        <taxon>asterids</taxon>
        <taxon>Ericales</taxon>
        <taxon>Ericaceae</taxon>
        <taxon>Vaccinioideae</taxon>
        <taxon>Vaccinieae</taxon>
        <taxon>Vaccinium</taxon>
    </lineage>
</organism>
<gene>
    <name evidence="1" type="ORF">Vadar_031161</name>
</gene>
<evidence type="ECO:0000313" key="1">
    <source>
        <dbReference type="EMBL" id="KAH7838784.1"/>
    </source>
</evidence>
<comment type="caution">
    <text evidence="1">The sequence shown here is derived from an EMBL/GenBank/DDBJ whole genome shotgun (WGS) entry which is preliminary data.</text>
</comment>
<dbReference type="Proteomes" id="UP000828048">
    <property type="component" value="Chromosome 6"/>
</dbReference>
<protein>
    <submittedName>
        <fullName evidence="1">Uncharacterized protein</fullName>
    </submittedName>
</protein>
<proteinExistence type="predicted"/>